<dbReference type="CDD" id="cd11378">
    <property type="entry name" value="DUF296"/>
    <property type="match status" value="1"/>
</dbReference>
<evidence type="ECO:0000313" key="2">
    <source>
        <dbReference type="EMBL" id="BCJ39904.1"/>
    </source>
</evidence>
<evidence type="ECO:0000313" key="3">
    <source>
        <dbReference type="Proteomes" id="UP000676967"/>
    </source>
</evidence>
<dbReference type="Proteomes" id="UP000676967">
    <property type="component" value="Chromosome"/>
</dbReference>
<dbReference type="Gene3D" id="3.30.1330.80">
    <property type="entry name" value="Hypothetical protein, similar to alpha- acetolactate decarboxylase, domain 2"/>
    <property type="match status" value="1"/>
</dbReference>
<gene>
    <name evidence="2" type="ORF">Aiant_05610</name>
</gene>
<dbReference type="EMBL" id="AP023356">
    <property type="protein sequence ID" value="BCJ39904.1"/>
    <property type="molecule type" value="Genomic_DNA"/>
</dbReference>
<reference evidence="2 3" key="1">
    <citation type="submission" date="2020-08" db="EMBL/GenBank/DDBJ databases">
        <title>Whole genome shotgun sequence of Actinoplanes ianthinogenes NBRC 13996.</title>
        <authorList>
            <person name="Komaki H."/>
            <person name="Tamura T."/>
        </authorList>
    </citation>
    <scope>NUCLEOTIDE SEQUENCE [LARGE SCALE GENOMIC DNA]</scope>
    <source>
        <strain evidence="2 3">NBRC 13996</strain>
    </source>
</reference>
<organism evidence="2 3">
    <name type="scientific">Actinoplanes ianthinogenes</name>
    <dbReference type="NCBI Taxonomy" id="122358"/>
    <lineage>
        <taxon>Bacteria</taxon>
        <taxon>Bacillati</taxon>
        <taxon>Actinomycetota</taxon>
        <taxon>Actinomycetes</taxon>
        <taxon>Micromonosporales</taxon>
        <taxon>Micromonosporaceae</taxon>
        <taxon>Actinoplanes</taxon>
    </lineage>
</organism>
<evidence type="ECO:0000259" key="1">
    <source>
        <dbReference type="PROSITE" id="PS51742"/>
    </source>
</evidence>
<accession>A0ABM7LL10</accession>
<keyword evidence="3" id="KW-1185">Reference proteome</keyword>
<dbReference type="InterPro" id="IPR005175">
    <property type="entry name" value="PPC_dom"/>
</dbReference>
<feature type="domain" description="PPC" evidence="1">
    <location>
        <begin position="1"/>
        <end position="111"/>
    </location>
</feature>
<protein>
    <recommendedName>
        <fullName evidence="1">PPC domain-containing protein</fullName>
    </recommendedName>
</protein>
<dbReference type="SUPFAM" id="SSF117856">
    <property type="entry name" value="AF0104/ALDC/Ptd012-like"/>
    <property type="match status" value="1"/>
</dbReference>
<dbReference type="PROSITE" id="PS51742">
    <property type="entry name" value="PPC"/>
    <property type="match status" value="1"/>
</dbReference>
<name>A0ABM7LL10_9ACTN</name>
<proteinExistence type="predicted"/>
<dbReference type="Pfam" id="PF03479">
    <property type="entry name" value="PCC"/>
    <property type="match status" value="1"/>
</dbReference>
<sequence>MRLITANRGEEVLHTIQTAVTTGGVTAASITLIGAVHEATVSIMKKDDARTDLVESYEQPFELTGTGEVIDGRVHVHVTLAGEGLIVAGHLHRAVVGEHFVRAYLDPVAER</sequence>